<reference evidence="12" key="1">
    <citation type="submission" date="2020-08" db="EMBL/GenBank/DDBJ databases">
        <title>Genome public.</title>
        <authorList>
            <person name="Liu C."/>
            <person name="Sun Q."/>
        </authorList>
    </citation>
    <scope>NUCLEOTIDE SEQUENCE</scope>
    <source>
        <strain evidence="12">NSJ-50</strain>
    </source>
</reference>
<dbReference type="Gene3D" id="1.10.10.10">
    <property type="entry name" value="Winged helix-like DNA-binding domain superfamily/Winged helix DNA-binding domain"/>
    <property type="match status" value="1"/>
</dbReference>
<dbReference type="GO" id="GO:0005829">
    <property type="term" value="C:cytosol"/>
    <property type="evidence" value="ECO:0007669"/>
    <property type="project" value="TreeGrafter"/>
</dbReference>
<evidence type="ECO:0000256" key="7">
    <source>
        <dbReference type="ARBA" id="ARBA00024867"/>
    </source>
</evidence>
<dbReference type="PANTHER" id="PTHR48111:SF1">
    <property type="entry name" value="TWO-COMPONENT RESPONSE REGULATOR ORR33"/>
    <property type="match status" value="1"/>
</dbReference>
<dbReference type="InterPro" id="IPR001789">
    <property type="entry name" value="Sig_transdc_resp-reg_receiver"/>
</dbReference>
<keyword evidence="3" id="KW-0902">Two-component regulatory system</keyword>
<dbReference type="SUPFAM" id="SSF52172">
    <property type="entry name" value="CheY-like"/>
    <property type="match status" value="1"/>
</dbReference>
<dbReference type="GO" id="GO:0000156">
    <property type="term" value="F:phosphorelay response regulator activity"/>
    <property type="evidence" value="ECO:0007669"/>
    <property type="project" value="TreeGrafter"/>
</dbReference>
<feature type="domain" description="OmpR/PhoB-type" evidence="11">
    <location>
        <begin position="130"/>
        <end position="229"/>
    </location>
</feature>
<organism evidence="12 13">
    <name type="scientific">Qingrenia yutianensis</name>
    <dbReference type="NCBI Taxonomy" id="2763676"/>
    <lineage>
        <taxon>Bacteria</taxon>
        <taxon>Bacillati</taxon>
        <taxon>Bacillota</taxon>
        <taxon>Clostridia</taxon>
        <taxon>Eubacteriales</taxon>
        <taxon>Oscillospiraceae</taxon>
        <taxon>Qingrenia</taxon>
    </lineage>
</organism>
<dbReference type="PANTHER" id="PTHR48111">
    <property type="entry name" value="REGULATOR OF RPOS"/>
    <property type="match status" value="1"/>
</dbReference>
<dbReference type="SMART" id="SM00448">
    <property type="entry name" value="REC"/>
    <property type="match status" value="1"/>
</dbReference>
<dbReference type="CDD" id="cd00383">
    <property type="entry name" value="trans_reg_C"/>
    <property type="match status" value="1"/>
</dbReference>
<dbReference type="CDD" id="cd17574">
    <property type="entry name" value="REC_OmpR"/>
    <property type="match status" value="1"/>
</dbReference>
<feature type="modified residue" description="4-aspartylphosphate" evidence="8">
    <location>
        <position position="56"/>
    </location>
</feature>
<evidence type="ECO:0000256" key="4">
    <source>
        <dbReference type="ARBA" id="ARBA00023015"/>
    </source>
</evidence>
<feature type="domain" description="Response regulatory" evidence="10">
    <location>
        <begin position="7"/>
        <end position="120"/>
    </location>
</feature>
<feature type="DNA-binding region" description="OmpR/PhoB-type" evidence="9">
    <location>
        <begin position="130"/>
        <end position="229"/>
    </location>
</feature>
<evidence type="ECO:0000256" key="2">
    <source>
        <dbReference type="ARBA" id="ARBA00022553"/>
    </source>
</evidence>
<dbReference type="RefSeq" id="WP_262432023.1">
    <property type="nucleotide sequence ID" value="NZ_JACRTE010000006.1"/>
</dbReference>
<dbReference type="InterPro" id="IPR036388">
    <property type="entry name" value="WH-like_DNA-bd_sf"/>
</dbReference>
<name>A0A926F943_9FIRM</name>
<gene>
    <name evidence="12" type="ORF">H8706_06705</name>
</gene>
<evidence type="ECO:0000313" key="12">
    <source>
        <dbReference type="EMBL" id="MBC8596558.1"/>
    </source>
</evidence>
<keyword evidence="5 9" id="KW-0238">DNA-binding</keyword>
<evidence type="ECO:0000256" key="3">
    <source>
        <dbReference type="ARBA" id="ARBA00023012"/>
    </source>
</evidence>
<keyword evidence="2 8" id="KW-0597">Phosphoprotein</keyword>
<keyword evidence="4" id="KW-0805">Transcription regulation</keyword>
<evidence type="ECO:0000256" key="1">
    <source>
        <dbReference type="ARBA" id="ARBA00018672"/>
    </source>
</evidence>
<accession>A0A926F943</accession>
<evidence type="ECO:0000256" key="8">
    <source>
        <dbReference type="PROSITE-ProRule" id="PRU00169"/>
    </source>
</evidence>
<dbReference type="SMART" id="SM00862">
    <property type="entry name" value="Trans_reg_C"/>
    <property type="match status" value="1"/>
</dbReference>
<sequence length="230" mass="25919">MDERKAEILIVEDEPEILSINERLLSRRGYSVTTAKSYAESIQKLSEFTPDMLILDIMLPDGSGMDICRNFRKSSDNPVIFLTGKSEVSDKVEGLGNGGDYYLTKPYSFDELIAVVSRLLTRHTKAEKKQVIITKGPITLDISKNKALVNGKDAHLTAKEFALLLVLIENENKIFSPEELYEFVWGAPSADDTRTIRFHIGNLKRKIDTKNAEDYDIVSVYGKGYLFTSN</sequence>
<dbReference type="InterPro" id="IPR039420">
    <property type="entry name" value="WalR-like"/>
</dbReference>
<comment type="function">
    <text evidence="7">May play the central regulatory role in sporulation. It may be an element of the effector pathway responsible for the activation of sporulation genes in response to nutritional stress. Spo0A may act in concert with spo0H (a sigma factor) to control the expression of some genes that are critical to the sporulation process.</text>
</comment>
<keyword evidence="6" id="KW-0804">Transcription</keyword>
<dbReference type="Proteomes" id="UP000647416">
    <property type="component" value="Unassembled WGS sequence"/>
</dbReference>
<keyword evidence="13" id="KW-1185">Reference proteome</keyword>
<dbReference type="Gene3D" id="3.40.50.2300">
    <property type="match status" value="1"/>
</dbReference>
<comment type="caution">
    <text evidence="12">The sequence shown here is derived from an EMBL/GenBank/DDBJ whole genome shotgun (WGS) entry which is preliminary data.</text>
</comment>
<dbReference type="PROSITE" id="PS51755">
    <property type="entry name" value="OMPR_PHOB"/>
    <property type="match status" value="1"/>
</dbReference>
<evidence type="ECO:0000256" key="6">
    <source>
        <dbReference type="ARBA" id="ARBA00023163"/>
    </source>
</evidence>
<evidence type="ECO:0000259" key="10">
    <source>
        <dbReference type="PROSITE" id="PS50110"/>
    </source>
</evidence>
<dbReference type="GO" id="GO:0032993">
    <property type="term" value="C:protein-DNA complex"/>
    <property type="evidence" value="ECO:0007669"/>
    <property type="project" value="TreeGrafter"/>
</dbReference>
<evidence type="ECO:0000259" key="11">
    <source>
        <dbReference type="PROSITE" id="PS51755"/>
    </source>
</evidence>
<dbReference type="GO" id="GO:0000976">
    <property type="term" value="F:transcription cis-regulatory region binding"/>
    <property type="evidence" value="ECO:0007669"/>
    <property type="project" value="TreeGrafter"/>
</dbReference>
<evidence type="ECO:0000313" key="13">
    <source>
        <dbReference type="Proteomes" id="UP000647416"/>
    </source>
</evidence>
<evidence type="ECO:0000256" key="5">
    <source>
        <dbReference type="ARBA" id="ARBA00023125"/>
    </source>
</evidence>
<dbReference type="InterPro" id="IPR001867">
    <property type="entry name" value="OmpR/PhoB-type_DNA-bd"/>
</dbReference>
<proteinExistence type="predicted"/>
<dbReference type="InterPro" id="IPR011006">
    <property type="entry name" value="CheY-like_superfamily"/>
</dbReference>
<protein>
    <recommendedName>
        <fullName evidence="1">Stage 0 sporulation protein A homolog</fullName>
    </recommendedName>
</protein>
<dbReference type="Pfam" id="PF00486">
    <property type="entry name" value="Trans_reg_C"/>
    <property type="match status" value="1"/>
</dbReference>
<dbReference type="Pfam" id="PF00072">
    <property type="entry name" value="Response_reg"/>
    <property type="match status" value="1"/>
</dbReference>
<dbReference type="GO" id="GO:0006355">
    <property type="term" value="P:regulation of DNA-templated transcription"/>
    <property type="evidence" value="ECO:0007669"/>
    <property type="project" value="InterPro"/>
</dbReference>
<dbReference type="EMBL" id="JACRTE010000006">
    <property type="protein sequence ID" value="MBC8596558.1"/>
    <property type="molecule type" value="Genomic_DNA"/>
</dbReference>
<dbReference type="AlphaFoldDB" id="A0A926F943"/>
<dbReference type="PROSITE" id="PS50110">
    <property type="entry name" value="RESPONSE_REGULATORY"/>
    <property type="match status" value="1"/>
</dbReference>
<evidence type="ECO:0000256" key="9">
    <source>
        <dbReference type="PROSITE-ProRule" id="PRU01091"/>
    </source>
</evidence>